<gene>
    <name evidence="3" type="ORF">ATK78_4526</name>
</gene>
<keyword evidence="1" id="KW-0732">Signal</keyword>
<comment type="caution">
    <text evidence="3">The sequence shown here is derived from an EMBL/GenBank/DDBJ whole genome shotgun (WGS) entry which is preliminary data.</text>
</comment>
<accession>A0A4R6SQY9</accession>
<reference evidence="3 4" key="1">
    <citation type="submission" date="2019-03" db="EMBL/GenBank/DDBJ databases">
        <title>Genomic Encyclopedia of Archaeal and Bacterial Type Strains, Phase II (KMG-II): from individual species to whole genera.</title>
        <authorList>
            <person name="Goeker M."/>
        </authorList>
    </citation>
    <scope>NUCLEOTIDE SEQUENCE [LARGE SCALE GENOMIC DNA]</scope>
    <source>
        <strain evidence="3 4">DSM 19035</strain>
    </source>
</reference>
<evidence type="ECO:0000313" key="3">
    <source>
        <dbReference type="EMBL" id="TDQ06456.1"/>
    </source>
</evidence>
<dbReference type="EMBL" id="SNYC01000009">
    <property type="protein sequence ID" value="TDQ06456.1"/>
    <property type="molecule type" value="Genomic_DNA"/>
</dbReference>
<feature type="domain" description="DUF5723" evidence="2">
    <location>
        <begin position="56"/>
        <end position="404"/>
    </location>
</feature>
<sequence>MIRKYLLLCFLVIMAQQLQAQQYGLFNTNTLFDGFENPAQKTFRLDYSRRFSSNFFLPYLGLNATSRGSNDLVRRLASDGVFTARDLPLGTKEMNTAYQNTNVYLFAFKVFQSYKFQKEIGFSWQLRTDAQVDYTNETLAIIDNYRRFEDYYDTDFNDAFNNKGYAQSYHQFSLSYRENLTKKLAFGGKISLLSGITYNQLKITNSNISLASEQGPLSIAVNGSYRTSFKYEDEISKKNFFPNFKNPGIALSFGTSYTSKDGTFIMANIKDLGVIKWAKSSYSATFNNIKSPLVIDNPDLMSSDDLEDEIIDIVTRSEINKSFYTPTNAKIDFLVSKTFDYYTPSLIISKNVLYKGGDVAFVNKFSFNDLSVSAVPTYNLAGIVSFGMQGMYQTPNFEAFLGSDNLFKTVTQTRSAIQQDAAIGKGYNSASIYLGVGIKFGNLVEHPQNSSTMPGIGEEGSSIFKKIFGIFSKKKR</sequence>
<feature type="chain" id="PRO_5020581275" description="DUF5723 domain-containing protein" evidence="1">
    <location>
        <begin position="21"/>
        <end position="476"/>
    </location>
</feature>
<proteinExistence type="predicted"/>
<dbReference type="Pfam" id="PF18990">
    <property type="entry name" value="DUF5723"/>
    <property type="match status" value="1"/>
</dbReference>
<evidence type="ECO:0000256" key="1">
    <source>
        <dbReference type="SAM" id="SignalP"/>
    </source>
</evidence>
<evidence type="ECO:0000259" key="2">
    <source>
        <dbReference type="Pfam" id="PF18990"/>
    </source>
</evidence>
<keyword evidence="4" id="KW-1185">Reference proteome</keyword>
<feature type="signal peptide" evidence="1">
    <location>
        <begin position="1"/>
        <end position="20"/>
    </location>
</feature>
<dbReference type="AlphaFoldDB" id="A0A4R6SQY9"/>
<dbReference type="OrthoDB" id="783295at2"/>
<dbReference type="InterPro" id="IPR043781">
    <property type="entry name" value="DUF5723"/>
</dbReference>
<dbReference type="Proteomes" id="UP000295620">
    <property type="component" value="Unassembled WGS sequence"/>
</dbReference>
<dbReference type="RefSeq" id="WP_133578312.1">
    <property type="nucleotide sequence ID" value="NZ_SNYC01000009.1"/>
</dbReference>
<name>A0A4R6SQY9_9SPHI</name>
<protein>
    <recommendedName>
        <fullName evidence="2">DUF5723 domain-containing protein</fullName>
    </recommendedName>
</protein>
<evidence type="ECO:0000313" key="4">
    <source>
        <dbReference type="Proteomes" id="UP000295620"/>
    </source>
</evidence>
<organism evidence="3 4">
    <name type="scientific">Pedobacter metabolipauper</name>
    <dbReference type="NCBI Taxonomy" id="425513"/>
    <lineage>
        <taxon>Bacteria</taxon>
        <taxon>Pseudomonadati</taxon>
        <taxon>Bacteroidota</taxon>
        <taxon>Sphingobacteriia</taxon>
        <taxon>Sphingobacteriales</taxon>
        <taxon>Sphingobacteriaceae</taxon>
        <taxon>Pedobacter</taxon>
    </lineage>
</organism>